<feature type="compositionally biased region" description="Polar residues" evidence="1">
    <location>
        <begin position="37"/>
        <end position="49"/>
    </location>
</feature>
<organism evidence="2 3">
    <name type="scientific">Halobacteriovorax vibrionivorans</name>
    <dbReference type="NCBI Taxonomy" id="2152716"/>
    <lineage>
        <taxon>Bacteria</taxon>
        <taxon>Pseudomonadati</taxon>
        <taxon>Bdellovibrionota</taxon>
        <taxon>Bacteriovoracia</taxon>
        <taxon>Bacteriovoracales</taxon>
        <taxon>Halobacteriovoraceae</taxon>
        <taxon>Halobacteriovorax</taxon>
    </lineage>
</organism>
<evidence type="ECO:0000313" key="3">
    <source>
        <dbReference type="Proteomes" id="UP000443582"/>
    </source>
</evidence>
<dbReference type="EMBL" id="QDKL01000003">
    <property type="protein sequence ID" value="RZF20568.1"/>
    <property type="molecule type" value="Genomic_DNA"/>
</dbReference>
<reference evidence="3" key="1">
    <citation type="journal article" date="2019" name="Int. J. Syst. Evol. Microbiol.">
        <title>Halobacteriovorax valvorus sp. nov., a novel prokaryotic predator isolated from coastal seawater of China.</title>
        <authorList>
            <person name="Chen M.-X."/>
        </authorList>
    </citation>
    <scope>NUCLEOTIDE SEQUENCE [LARGE SCALE GENOMIC DNA]</scope>
    <source>
        <strain evidence="3">BL9</strain>
    </source>
</reference>
<feature type="region of interest" description="Disordered" evidence="1">
    <location>
        <begin position="33"/>
        <end position="56"/>
    </location>
</feature>
<dbReference type="RefSeq" id="WP_115362509.1">
    <property type="nucleotide sequence ID" value="NZ_QDKL01000003.1"/>
</dbReference>
<comment type="caution">
    <text evidence="2">The sequence shown here is derived from an EMBL/GenBank/DDBJ whole genome shotgun (WGS) entry which is preliminary data.</text>
</comment>
<evidence type="ECO:0008006" key="4">
    <source>
        <dbReference type="Google" id="ProtNLM"/>
    </source>
</evidence>
<accession>A0ABY0IEP8</accession>
<dbReference type="Proteomes" id="UP000443582">
    <property type="component" value="Unassembled WGS sequence"/>
</dbReference>
<name>A0ABY0IEP8_9BACT</name>
<evidence type="ECO:0000313" key="2">
    <source>
        <dbReference type="EMBL" id="RZF20568.1"/>
    </source>
</evidence>
<evidence type="ECO:0000256" key="1">
    <source>
        <dbReference type="SAM" id="MobiDB-lite"/>
    </source>
</evidence>
<protein>
    <recommendedName>
        <fullName evidence="4">DUF4834 domain-containing protein</fullName>
    </recommendedName>
</protein>
<sequence length="66" mass="7685">MFAALVKAAIFYWVFIMIRRLLRSSGVLADKKPKANPFSTNHSQRQRPQGQFKDEDVIEADYRVID</sequence>
<gene>
    <name evidence="2" type="ORF">DAY19_11320</name>
</gene>
<keyword evidence="3" id="KW-1185">Reference proteome</keyword>
<proteinExistence type="predicted"/>